<feature type="chain" id="PRO_5005183839" description="OmpA-like domain-containing protein" evidence="5">
    <location>
        <begin position="22"/>
        <end position="202"/>
    </location>
</feature>
<evidence type="ECO:0000313" key="8">
    <source>
        <dbReference type="Proteomes" id="UP000035352"/>
    </source>
</evidence>
<feature type="signal peptide" evidence="5">
    <location>
        <begin position="1"/>
        <end position="21"/>
    </location>
</feature>
<keyword evidence="5" id="KW-0732">Signal</keyword>
<evidence type="ECO:0000256" key="1">
    <source>
        <dbReference type="ARBA" id="ARBA00004442"/>
    </source>
</evidence>
<dbReference type="Gene3D" id="3.30.1330.60">
    <property type="entry name" value="OmpA-like domain"/>
    <property type="match status" value="1"/>
</dbReference>
<evidence type="ECO:0000256" key="4">
    <source>
        <dbReference type="SAM" id="MobiDB-lite"/>
    </source>
</evidence>
<evidence type="ECO:0000256" key="5">
    <source>
        <dbReference type="SAM" id="SignalP"/>
    </source>
</evidence>
<dbReference type="Pfam" id="PF00691">
    <property type="entry name" value="OmpA"/>
    <property type="match status" value="1"/>
</dbReference>
<dbReference type="PROSITE" id="PS51257">
    <property type="entry name" value="PROKAR_LIPOPROTEIN"/>
    <property type="match status" value="1"/>
</dbReference>
<evidence type="ECO:0000259" key="6">
    <source>
        <dbReference type="PROSITE" id="PS51123"/>
    </source>
</evidence>
<dbReference type="OrthoDB" id="9782229at2"/>
<accession>A0A0G3BUW3</accession>
<feature type="compositionally biased region" description="Low complexity" evidence="4">
    <location>
        <begin position="26"/>
        <end position="39"/>
    </location>
</feature>
<dbReference type="InterPro" id="IPR006664">
    <property type="entry name" value="OMP_bac"/>
</dbReference>
<gene>
    <name evidence="7" type="ORF">AAW51_5077</name>
</gene>
<dbReference type="Proteomes" id="UP000035352">
    <property type="component" value="Chromosome"/>
</dbReference>
<feature type="compositionally biased region" description="Pro residues" evidence="4">
    <location>
        <begin position="40"/>
        <end position="49"/>
    </location>
</feature>
<dbReference type="STRING" id="413882.AAW51_5077"/>
<sequence>MTFDPRRHGLAATVLSVLALAAGCATDPAPSPSPATTAPAAPPPPPPPSVIGGNAWSPALASLMAAAQQAAQAGGVDVSRTENNQLLIRATGDAAFDSGRTGINNRFRLFLDQVAAPLAAASALQVRVVGHTDTVGSNAVNDRISLERANSARDYLVTRGVTAERIIAEGRGEREPVVANDNAENRARNRRVELVVSHPAGR</sequence>
<proteinExistence type="predicted"/>
<feature type="domain" description="OmpA-like" evidence="6">
    <location>
        <begin position="83"/>
        <end position="200"/>
    </location>
</feature>
<name>A0A0G3BUW3_9BURK</name>
<organism evidence="7 8">
    <name type="scientific">Caldimonas brevitalea</name>
    <dbReference type="NCBI Taxonomy" id="413882"/>
    <lineage>
        <taxon>Bacteria</taxon>
        <taxon>Pseudomonadati</taxon>
        <taxon>Pseudomonadota</taxon>
        <taxon>Betaproteobacteria</taxon>
        <taxon>Burkholderiales</taxon>
        <taxon>Sphaerotilaceae</taxon>
        <taxon>Caldimonas</taxon>
    </lineage>
</organism>
<protein>
    <recommendedName>
        <fullName evidence="6">OmpA-like domain-containing protein</fullName>
    </recommendedName>
</protein>
<keyword evidence="8" id="KW-1185">Reference proteome</keyword>
<evidence type="ECO:0000256" key="2">
    <source>
        <dbReference type="ARBA" id="ARBA00023136"/>
    </source>
</evidence>
<evidence type="ECO:0000256" key="3">
    <source>
        <dbReference type="PROSITE-ProRule" id="PRU00473"/>
    </source>
</evidence>
<dbReference type="PRINTS" id="PR01021">
    <property type="entry name" value="OMPADOMAIN"/>
</dbReference>
<dbReference type="RefSeq" id="WP_053013898.1">
    <property type="nucleotide sequence ID" value="NZ_CP011371.1"/>
</dbReference>
<reference evidence="7 8" key="1">
    <citation type="submission" date="2015-05" db="EMBL/GenBank/DDBJ databases">
        <authorList>
            <person name="Tang B."/>
            <person name="Yu Y."/>
        </authorList>
    </citation>
    <scope>NUCLEOTIDE SEQUENCE [LARGE SCALE GENOMIC DNA]</scope>
    <source>
        <strain evidence="7 8">DSM 7029</strain>
    </source>
</reference>
<dbReference type="PANTHER" id="PTHR30329">
    <property type="entry name" value="STATOR ELEMENT OF FLAGELLAR MOTOR COMPLEX"/>
    <property type="match status" value="1"/>
</dbReference>
<dbReference type="GO" id="GO:0009279">
    <property type="term" value="C:cell outer membrane"/>
    <property type="evidence" value="ECO:0007669"/>
    <property type="project" value="UniProtKB-SubCell"/>
</dbReference>
<evidence type="ECO:0000313" key="7">
    <source>
        <dbReference type="EMBL" id="AKJ31768.1"/>
    </source>
</evidence>
<feature type="region of interest" description="Disordered" evidence="4">
    <location>
        <begin position="26"/>
        <end position="54"/>
    </location>
</feature>
<dbReference type="PANTHER" id="PTHR30329:SF19">
    <property type="entry name" value="OUTER MEMBRANE PROTEIN, OMPA FAMILY"/>
    <property type="match status" value="1"/>
</dbReference>
<dbReference type="InterPro" id="IPR006665">
    <property type="entry name" value="OmpA-like"/>
</dbReference>
<dbReference type="EMBL" id="CP011371">
    <property type="protein sequence ID" value="AKJ31768.1"/>
    <property type="molecule type" value="Genomic_DNA"/>
</dbReference>
<dbReference type="PATRIC" id="fig|413882.6.peg.5303"/>
<dbReference type="SUPFAM" id="SSF103088">
    <property type="entry name" value="OmpA-like"/>
    <property type="match status" value="1"/>
</dbReference>
<dbReference type="AlphaFoldDB" id="A0A0G3BUW3"/>
<keyword evidence="2 3" id="KW-0472">Membrane</keyword>
<dbReference type="KEGG" id="pbh:AAW51_5077"/>
<dbReference type="InterPro" id="IPR036737">
    <property type="entry name" value="OmpA-like_sf"/>
</dbReference>
<dbReference type="PROSITE" id="PS51123">
    <property type="entry name" value="OMPA_2"/>
    <property type="match status" value="1"/>
</dbReference>
<comment type="subcellular location">
    <subcellularLocation>
        <location evidence="1">Cell outer membrane</location>
    </subcellularLocation>
</comment>
<dbReference type="InterPro" id="IPR050330">
    <property type="entry name" value="Bact_OuterMem_StrucFunc"/>
</dbReference>
<dbReference type="CDD" id="cd07185">
    <property type="entry name" value="OmpA_C-like"/>
    <property type="match status" value="1"/>
</dbReference>